<sequence length="55" mass="5750">MSGIFLDITLSSDGFAAGPDICRETPLGGDGWGLKFIEAASESPRKSAACNTTWT</sequence>
<comment type="caution">
    <text evidence="1">The sequence shown here is derived from an EMBL/GenBank/DDBJ whole genome shotgun (WGS) entry which is preliminary data.</text>
</comment>
<organism evidence="1 2">
    <name type="scientific">Rhizobium herbae</name>
    <dbReference type="NCBI Taxonomy" id="508661"/>
    <lineage>
        <taxon>Bacteria</taxon>
        <taxon>Pseudomonadati</taxon>
        <taxon>Pseudomonadota</taxon>
        <taxon>Alphaproteobacteria</taxon>
        <taxon>Hyphomicrobiales</taxon>
        <taxon>Rhizobiaceae</taxon>
        <taxon>Rhizobium/Agrobacterium group</taxon>
        <taxon>Rhizobium</taxon>
    </lineage>
</organism>
<gene>
    <name evidence="1" type="ORF">J2Z75_000887</name>
</gene>
<reference evidence="1 2" key="1">
    <citation type="submission" date="2021-03" db="EMBL/GenBank/DDBJ databases">
        <title>Genomic Encyclopedia of Type Strains, Phase IV (KMG-IV): sequencing the most valuable type-strain genomes for metagenomic binning, comparative biology and taxonomic classification.</title>
        <authorList>
            <person name="Goeker M."/>
        </authorList>
    </citation>
    <scope>NUCLEOTIDE SEQUENCE [LARGE SCALE GENOMIC DNA]</scope>
    <source>
        <strain evidence="1 2">DSM 26427</strain>
    </source>
</reference>
<keyword evidence="2" id="KW-1185">Reference proteome</keyword>
<dbReference type="EMBL" id="JAGGJV010000001">
    <property type="protein sequence ID" value="MBP1857407.1"/>
    <property type="molecule type" value="Genomic_DNA"/>
</dbReference>
<evidence type="ECO:0000313" key="1">
    <source>
        <dbReference type="EMBL" id="MBP1857407.1"/>
    </source>
</evidence>
<evidence type="ECO:0000313" key="2">
    <source>
        <dbReference type="Proteomes" id="UP000823786"/>
    </source>
</evidence>
<accession>A0ABS4EHJ1</accession>
<protein>
    <submittedName>
        <fullName evidence="1">Uncharacterized protein</fullName>
    </submittedName>
</protein>
<proteinExistence type="predicted"/>
<name>A0ABS4EHJ1_9HYPH</name>
<dbReference type="RefSeq" id="WP_209848175.1">
    <property type="nucleotide sequence ID" value="NZ_JAGGJV010000001.1"/>
</dbReference>
<dbReference type="Proteomes" id="UP000823786">
    <property type="component" value="Unassembled WGS sequence"/>
</dbReference>